<accession>A0AAD6YFS3</accession>
<dbReference type="Proteomes" id="UP001219525">
    <property type="component" value="Unassembled WGS sequence"/>
</dbReference>
<dbReference type="AlphaFoldDB" id="A0AAD6YFS3"/>
<reference evidence="4" key="1">
    <citation type="submission" date="2023-03" db="EMBL/GenBank/DDBJ databases">
        <title>Massive genome expansion in bonnet fungi (Mycena s.s.) driven by repeated elements and novel gene families across ecological guilds.</title>
        <authorList>
            <consortium name="Lawrence Berkeley National Laboratory"/>
            <person name="Harder C.B."/>
            <person name="Miyauchi S."/>
            <person name="Viragh M."/>
            <person name="Kuo A."/>
            <person name="Thoen E."/>
            <person name="Andreopoulos B."/>
            <person name="Lu D."/>
            <person name="Skrede I."/>
            <person name="Drula E."/>
            <person name="Henrissat B."/>
            <person name="Morin E."/>
            <person name="Kohler A."/>
            <person name="Barry K."/>
            <person name="LaButti K."/>
            <person name="Morin E."/>
            <person name="Salamov A."/>
            <person name="Lipzen A."/>
            <person name="Mereny Z."/>
            <person name="Hegedus B."/>
            <person name="Baldrian P."/>
            <person name="Stursova M."/>
            <person name="Weitz H."/>
            <person name="Taylor A."/>
            <person name="Grigoriev I.V."/>
            <person name="Nagy L.G."/>
            <person name="Martin F."/>
            <person name="Kauserud H."/>
        </authorList>
    </citation>
    <scope>NUCLEOTIDE SEQUENCE</scope>
    <source>
        <strain evidence="4">9144</strain>
    </source>
</reference>
<protein>
    <recommendedName>
        <fullName evidence="3">YEATS domain-containing protein</fullName>
    </recommendedName>
</protein>
<keyword evidence="1" id="KW-0539">Nucleus</keyword>
<comment type="caution">
    <text evidence="4">The sequence shown here is derived from an EMBL/GenBank/DDBJ whole genome shotgun (WGS) entry which is preliminary data.</text>
</comment>
<sequence length="404" mass="44201">MDPLSISMSCLTLISAVSAASRSVTDFIVNCRSARMDLEAIARELSDLEITLRIVQIDGAKDGGDAANLPDDLQRNIANIVINCTHVIGDLETLLQKYQDVGLERSAQWALTGRKEAEKMRVSLAAHKGALNLVIDATALYMARVIKADTAKISSSTSEIQAYTRQIAGQLTKQDEILEQIAWIRAIISQRSAVPEGASQTMDEASQTMDEAPQTVVDGESQTMDRYLDSVSDYAESVYGESVSDEVAEEMHRLSLDDPESTIGSRDSLAASPAVSLFPEDSVTLVLGNTHHLVGPEPGTENKHLWSFYLKASGSQIIEEVVVNLVIILKHDPFRVTRLGWGYFVIAVKVNLKAGFVWQKTNSSTLKLKWQLDFEGMGSSASNKYAVTFHQGRSIARSLFNMGS</sequence>
<dbReference type="Pfam" id="PF03366">
    <property type="entry name" value="YEATS"/>
    <property type="match status" value="1"/>
</dbReference>
<evidence type="ECO:0000256" key="1">
    <source>
        <dbReference type="ARBA" id="ARBA00023242"/>
    </source>
</evidence>
<evidence type="ECO:0000259" key="3">
    <source>
        <dbReference type="Pfam" id="PF03366"/>
    </source>
</evidence>
<evidence type="ECO:0000313" key="5">
    <source>
        <dbReference type="Proteomes" id="UP001219525"/>
    </source>
</evidence>
<gene>
    <name evidence="4" type="ORF">GGX14DRAFT_394526</name>
</gene>
<evidence type="ECO:0000313" key="4">
    <source>
        <dbReference type="EMBL" id="KAJ7210906.1"/>
    </source>
</evidence>
<keyword evidence="5" id="KW-1185">Reference proteome</keyword>
<name>A0AAD6YFS3_9AGAR</name>
<dbReference type="Gene3D" id="2.60.40.1970">
    <property type="entry name" value="YEATS domain"/>
    <property type="match status" value="1"/>
</dbReference>
<evidence type="ECO:0000256" key="2">
    <source>
        <dbReference type="SAM" id="SignalP"/>
    </source>
</evidence>
<proteinExistence type="predicted"/>
<feature type="chain" id="PRO_5042263813" description="YEATS domain-containing protein" evidence="2">
    <location>
        <begin position="20"/>
        <end position="404"/>
    </location>
</feature>
<dbReference type="InterPro" id="IPR038704">
    <property type="entry name" value="YEAST_sf"/>
</dbReference>
<dbReference type="EMBL" id="JARJCW010000027">
    <property type="protein sequence ID" value="KAJ7210906.1"/>
    <property type="molecule type" value="Genomic_DNA"/>
</dbReference>
<keyword evidence="2" id="KW-0732">Signal</keyword>
<organism evidence="4 5">
    <name type="scientific">Mycena pura</name>
    <dbReference type="NCBI Taxonomy" id="153505"/>
    <lineage>
        <taxon>Eukaryota</taxon>
        <taxon>Fungi</taxon>
        <taxon>Dikarya</taxon>
        <taxon>Basidiomycota</taxon>
        <taxon>Agaricomycotina</taxon>
        <taxon>Agaricomycetes</taxon>
        <taxon>Agaricomycetidae</taxon>
        <taxon>Agaricales</taxon>
        <taxon>Marasmiineae</taxon>
        <taxon>Mycenaceae</taxon>
        <taxon>Mycena</taxon>
    </lineage>
</organism>
<dbReference type="InterPro" id="IPR055129">
    <property type="entry name" value="YEATS_dom"/>
</dbReference>
<feature type="signal peptide" evidence="2">
    <location>
        <begin position="1"/>
        <end position="19"/>
    </location>
</feature>
<feature type="domain" description="YEATS" evidence="3">
    <location>
        <begin position="325"/>
        <end position="375"/>
    </location>
</feature>